<keyword evidence="3 4" id="KW-0998">Cell outer membrane</keyword>
<name>A0A3S2Y091_9BURK</name>
<dbReference type="Pfam" id="PF13525">
    <property type="entry name" value="YfiO"/>
    <property type="match status" value="1"/>
</dbReference>
<dbReference type="InterPro" id="IPR039565">
    <property type="entry name" value="BamD-like"/>
</dbReference>
<proteinExistence type="inferred from homology"/>
<evidence type="ECO:0000256" key="2">
    <source>
        <dbReference type="ARBA" id="ARBA00023136"/>
    </source>
</evidence>
<dbReference type="EMBL" id="SACM01000001">
    <property type="protein sequence ID" value="RVT88886.1"/>
    <property type="molecule type" value="Genomic_DNA"/>
</dbReference>
<evidence type="ECO:0000256" key="3">
    <source>
        <dbReference type="ARBA" id="ARBA00023237"/>
    </source>
</evidence>
<dbReference type="GO" id="GO:0009279">
    <property type="term" value="C:cell outer membrane"/>
    <property type="evidence" value="ECO:0007669"/>
    <property type="project" value="UniProtKB-SubCell"/>
</dbReference>
<evidence type="ECO:0000313" key="7">
    <source>
        <dbReference type="Proteomes" id="UP000288587"/>
    </source>
</evidence>
<dbReference type="RefSeq" id="WP_127682340.1">
    <property type="nucleotide sequence ID" value="NZ_SACM01000001.1"/>
</dbReference>
<dbReference type="GO" id="GO:0051205">
    <property type="term" value="P:protein insertion into membrane"/>
    <property type="evidence" value="ECO:0007669"/>
    <property type="project" value="UniProtKB-UniRule"/>
</dbReference>
<gene>
    <name evidence="4" type="primary">bamD</name>
    <name evidence="6" type="ORF">EOD73_00040</name>
</gene>
<feature type="domain" description="Outer membrane lipoprotein BamD-like" evidence="5">
    <location>
        <begin position="44"/>
        <end position="248"/>
    </location>
</feature>
<evidence type="ECO:0000256" key="4">
    <source>
        <dbReference type="HAMAP-Rule" id="MF_00922"/>
    </source>
</evidence>
<sequence>MQSTQTTSRAKLNTLRAVAIVGLLAGLAGCGTTPKDDPSSQASLDKLYAEAKEDLSVGSFEPAIKKLERIEGRAAGTLLAQQAMLELAWAQFRSGEKAPALATLDRFIKLHPSSAGFDYALYLKGLVNFNEDTGFFGRWAGQDISERDQQASREALNAFRDLVDRFPSSRYADDARLRIDFITNMLARHEVHVSRYYYERGAYLAAINRAQTALTEYQYAPAAEEALFLMAQSYRALNMPELQADTEKVLRKNFPRSSYLENEAAQRKPWWKLW</sequence>
<dbReference type="InterPro" id="IPR011990">
    <property type="entry name" value="TPR-like_helical_dom_sf"/>
</dbReference>
<comment type="subcellular location">
    <subcellularLocation>
        <location evidence="4">Cell outer membrane</location>
    </subcellularLocation>
</comment>
<dbReference type="CDD" id="cd15830">
    <property type="entry name" value="BamD"/>
    <property type="match status" value="1"/>
</dbReference>
<dbReference type="Gene3D" id="1.25.40.10">
    <property type="entry name" value="Tetratricopeptide repeat domain"/>
    <property type="match status" value="1"/>
</dbReference>
<dbReference type="HAMAP" id="MF_00922">
    <property type="entry name" value="OM_assembly_BamD"/>
    <property type="match status" value="1"/>
</dbReference>
<evidence type="ECO:0000313" key="6">
    <source>
        <dbReference type="EMBL" id="RVT88886.1"/>
    </source>
</evidence>
<dbReference type="NCBIfam" id="TIGR03302">
    <property type="entry name" value="OM_YfiO"/>
    <property type="match status" value="1"/>
</dbReference>
<dbReference type="Proteomes" id="UP000288587">
    <property type="component" value="Unassembled WGS sequence"/>
</dbReference>
<comment type="similarity">
    <text evidence="4">Belongs to the BamD family.</text>
</comment>
<accession>A0A3S2Y091</accession>
<keyword evidence="2 4" id="KW-0472">Membrane</keyword>
<keyword evidence="1 4" id="KW-0732">Signal</keyword>
<dbReference type="SUPFAM" id="SSF48452">
    <property type="entry name" value="TPR-like"/>
    <property type="match status" value="1"/>
</dbReference>
<reference evidence="6 7" key="1">
    <citation type="submission" date="2019-01" db="EMBL/GenBank/DDBJ databases">
        <authorList>
            <person name="Chen W.-M."/>
        </authorList>
    </citation>
    <scope>NUCLEOTIDE SEQUENCE [LARGE SCALE GENOMIC DNA]</scope>
    <source>
        <strain evidence="6 7">CCP-18</strain>
    </source>
</reference>
<comment type="function">
    <text evidence="4">Part of the outer membrane protein assembly complex, which is involved in assembly and insertion of beta-barrel proteins into the outer membrane.</text>
</comment>
<keyword evidence="7" id="KW-1185">Reference proteome</keyword>
<evidence type="ECO:0000259" key="5">
    <source>
        <dbReference type="Pfam" id="PF13525"/>
    </source>
</evidence>
<evidence type="ECO:0000256" key="1">
    <source>
        <dbReference type="ARBA" id="ARBA00022729"/>
    </source>
</evidence>
<dbReference type="GO" id="GO:0043165">
    <property type="term" value="P:Gram-negative-bacterium-type cell outer membrane assembly"/>
    <property type="evidence" value="ECO:0007669"/>
    <property type="project" value="UniProtKB-UniRule"/>
</dbReference>
<dbReference type="InterPro" id="IPR017689">
    <property type="entry name" value="BamD"/>
</dbReference>
<organism evidence="6 7">
    <name type="scientific">Inhella crocodyli</name>
    <dbReference type="NCBI Taxonomy" id="2499851"/>
    <lineage>
        <taxon>Bacteria</taxon>
        <taxon>Pseudomonadati</taxon>
        <taxon>Pseudomonadota</taxon>
        <taxon>Betaproteobacteria</taxon>
        <taxon>Burkholderiales</taxon>
        <taxon>Sphaerotilaceae</taxon>
        <taxon>Inhella</taxon>
    </lineage>
</organism>
<comment type="subunit">
    <text evidence="4">Part of the Bam complex.</text>
</comment>
<protein>
    <recommendedName>
        <fullName evidence="4">Outer membrane protein assembly factor BamD</fullName>
    </recommendedName>
</protein>
<dbReference type="OrthoDB" id="9779191at2"/>
<dbReference type="AlphaFoldDB" id="A0A3S2Y091"/>
<comment type="caution">
    <text evidence="6">The sequence shown here is derived from an EMBL/GenBank/DDBJ whole genome shotgun (WGS) entry which is preliminary data.</text>
</comment>